<dbReference type="PROSITE" id="PS51257">
    <property type="entry name" value="PROKAR_LIPOPROTEIN"/>
    <property type="match status" value="1"/>
</dbReference>
<keyword evidence="5" id="KW-1185">Reference proteome</keyword>
<reference evidence="3 6" key="2">
    <citation type="submission" date="2020-05" db="EMBL/GenBank/DDBJ databases">
        <title>Complete genome sequencing of Campylobacter and Arcobacter type strains.</title>
        <authorList>
            <person name="Miller W.G."/>
            <person name="Yee E."/>
        </authorList>
    </citation>
    <scope>NUCLEOTIDE SEQUENCE [LARGE SCALE GENOMIC DNA]</scope>
    <source>
        <strain evidence="3 6">LMG 21996</strain>
    </source>
</reference>
<dbReference type="GO" id="GO:0016491">
    <property type="term" value="F:oxidoreductase activity"/>
    <property type="evidence" value="ECO:0007669"/>
    <property type="project" value="InterPro"/>
</dbReference>
<dbReference type="AlphaFoldDB" id="A0A5J6RJ81"/>
<evidence type="ECO:0000313" key="5">
    <source>
        <dbReference type="Proteomes" id="UP000305417"/>
    </source>
</evidence>
<dbReference type="SUPFAM" id="SSF52833">
    <property type="entry name" value="Thioredoxin-like"/>
    <property type="match status" value="1"/>
</dbReference>
<dbReference type="EMBL" id="CP054051">
    <property type="protein sequence ID" value="QKJ27446.1"/>
    <property type="molecule type" value="Genomic_DNA"/>
</dbReference>
<dbReference type="InterPro" id="IPR017937">
    <property type="entry name" value="Thioredoxin_CS"/>
</dbReference>
<dbReference type="Proteomes" id="UP000509513">
    <property type="component" value="Chromosome"/>
</dbReference>
<dbReference type="PANTHER" id="PTHR42852:SF17">
    <property type="entry name" value="THIOREDOXIN-LIKE PROTEIN HI_1115"/>
    <property type="match status" value="1"/>
</dbReference>
<dbReference type="CDD" id="cd02966">
    <property type="entry name" value="TlpA_like_family"/>
    <property type="match status" value="1"/>
</dbReference>
<sequence>MQIKTLAIFSIFSILFFAGCDSKENKQNDNQTKVEQNITKSDFLLNTLDGSVLEIKTENNKIHIKSLENKLVVLNFFATWCPACKVEIPALVRLQNEYKNDLVVVSVLLEEFKSDEEIKNFAKEFGINYKISYGSETFDLAKAVGGIKSIPTTFIIDREAGIHQKIQGLAPYEMIETDIKKILEK</sequence>
<dbReference type="GO" id="GO:0016209">
    <property type="term" value="F:antioxidant activity"/>
    <property type="evidence" value="ECO:0007669"/>
    <property type="project" value="InterPro"/>
</dbReference>
<evidence type="ECO:0000256" key="1">
    <source>
        <dbReference type="ARBA" id="ARBA00023284"/>
    </source>
</evidence>
<name>A0A5J6RJ81_9BACT</name>
<proteinExistence type="predicted"/>
<feature type="domain" description="Thioredoxin" evidence="2">
    <location>
        <begin position="34"/>
        <end position="184"/>
    </location>
</feature>
<evidence type="ECO:0000259" key="2">
    <source>
        <dbReference type="PROSITE" id="PS51352"/>
    </source>
</evidence>
<accession>A0A5J6RJ81</accession>
<dbReference type="EMBL" id="VBUC01000013">
    <property type="protein sequence ID" value="TLS98804.1"/>
    <property type="molecule type" value="Genomic_DNA"/>
</dbReference>
<evidence type="ECO:0000313" key="6">
    <source>
        <dbReference type="Proteomes" id="UP000509513"/>
    </source>
</evidence>
<dbReference type="InterPro" id="IPR050553">
    <property type="entry name" value="Thioredoxin_ResA/DsbE_sf"/>
</dbReference>
<dbReference type="Pfam" id="PF00578">
    <property type="entry name" value="AhpC-TSA"/>
    <property type="match status" value="1"/>
</dbReference>
<dbReference type="PROSITE" id="PS51352">
    <property type="entry name" value="THIOREDOXIN_2"/>
    <property type="match status" value="1"/>
</dbReference>
<dbReference type="OrthoDB" id="9813820at2"/>
<dbReference type="InterPro" id="IPR013766">
    <property type="entry name" value="Thioredoxin_domain"/>
</dbReference>
<dbReference type="InterPro" id="IPR036249">
    <property type="entry name" value="Thioredoxin-like_sf"/>
</dbReference>
<dbReference type="PROSITE" id="PS00194">
    <property type="entry name" value="THIOREDOXIN_1"/>
    <property type="match status" value="1"/>
</dbReference>
<dbReference type="PANTHER" id="PTHR42852">
    <property type="entry name" value="THIOL:DISULFIDE INTERCHANGE PROTEIN DSBE"/>
    <property type="match status" value="1"/>
</dbReference>
<protein>
    <submittedName>
        <fullName evidence="3">Protein disulfide reductase, TlpA family</fullName>
    </submittedName>
    <submittedName>
        <fullName evidence="4">TlpA family protein disulfide reductase</fullName>
    </submittedName>
</protein>
<dbReference type="KEGG" id="acib:ACBT_1546"/>
<dbReference type="STRING" id="1442598.GCA_000522465_02073"/>
<dbReference type="InterPro" id="IPR000866">
    <property type="entry name" value="AhpC/TSA"/>
</dbReference>
<evidence type="ECO:0000313" key="3">
    <source>
        <dbReference type="EMBL" id="QKJ27446.1"/>
    </source>
</evidence>
<evidence type="ECO:0000313" key="4">
    <source>
        <dbReference type="EMBL" id="TLS98804.1"/>
    </source>
</evidence>
<keyword evidence="1" id="KW-0676">Redox-active center</keyword>
<dbReference type="RefSeq" id="WP_024776142.1">
    <property type="nucleotide sequence ID" value="NZ_CP043857.1"/>
</dbReference>
<reference evidence="4 5" key="1">
    <citation type="submission" date="2019-05" db="EMBL/GenBank/DDBJ databases">
        <title>Arcobacter cibarius and Arcobacter thereius providing challenges in identification an antibiotic susceptibility and Quinolone resistance.</title>
        <authorList>
            <person name="Busch A."/>
            <person name="Hanel I."/>
            <person name="Hotzel H."/>
            <person name="Tomaso H."/>
        </authorList>
    </citation>
    <scope>NUCLEOTIDE SEQUENCE [LARGE SCALE GENOMIC DNA]</scope>
    <source>
        <strain evidence="4 5">16CS0831-2</strain>
    </source>
</reference>
<dbReference type="Proteomes" id="UP000305417">
    <property type="component" value="Unassembled WGS sequence"/>
</dbReference>
<dbReference type="Gene3D" id="3.40.30.10">
    <property type="entry name" value="Glutaredoxin"/>
    <property type="match status" value="1"/>
</dbReference>
<gene>
    <name evidence="3" type="ORF">ACBT_1546</name>
    <name evidence="4" type="ORF">FE247_06540</name>
</gene>
<organism evidence="3 6">
    <name type="scientific">Aliarcobacter cibarius</name>
    <dbReference type="NCBI Taxonomy" id="255507"/>
    <lineage>
        <taxon>Bacteria</taxon>
        <taxon>Pseudomonadati</taxon>
        <taxon>Campylobacterota</taxon>
        <taxon>Epsilonproteobacteria</taxon>
        <taxon>Campylobacterales</taxon>
        <taxon>Arcobacteraceae</taxon>
        <taxon>Aliarcobacter</taxon>
    </lineage>
</organism>